<dbReference type="GO" id="GO:0046348">
    <property type="term" value="P:amino sugar catabolic process"/>
    <property type="evidence" value="ECO:0007669"/>
    <property type="project" value="TreeGrafter"/>
</dbReference>
<organism evidence="3 4">
    <name type="scientific">Palleronia sediminis</name>
    <dbReference type="NCBI Taxonomy" id="2547833"/>
    <lineage>
        <taxon>Bacteria</taxon>
        <taxon>Pseudomonadati</taxon>
        <taxon>Pseudomonadota</taxon>
        <taxon>Alphaproteobacteria</taxon>
        <taxon>Rhodobacterales</taxon>
        <taxon>Roseobacteraceae</taxon>
        <taxon>Palleronia</taxon>
    </lineage>
</organism>
<dbReference type="GO" id="GO:0016835">
    <property type="term" value="F:carbon-oxygen lyase activity"/>
    <property type="evidence" value="ECO:0007669"/>
    <property type="project" value="TreeGrafter"/>
</dbReference>
<dbReference type="InterPro" id="IPR001347">
    <property type="entry name" value="SIS_dom"/>
</dbReference>
<dbReference type="Pfam" id="PF22645">
    <property type="entry name" value="GKRP_SIS_N"/>
    <property type="match status" value="1"/>
</dbReference>
<dbReference type="OrthoDB" id="9813395at2"/>
<sequence length="293" mass="29510">MTTETVSPRFAGLDLWPTDEAVAALVEGQLGAAAAVRAVQADLARAVDAAAARLADGAGRLVYCGAGASGRIAVQDGVELFPTFGWPDARLVYLMAGGDAALVRSIEGAEDDAGVARSIDDLGLGPSDVLVAVAASGRTPYALAAAGAAHARGALTVGLFNNPGAALAGAVAHPIALDTGAEVLAGSTRMAAGTAQKIALNVFSTALMVRLGRTYSNLMSHLASSNAKLDERRVEILRRIVPAEDAAARAALAQTGGDIGTAALVLTGEDREGAKARMARHGGVLRAALAEPQ</sequence>
<evidence type="ECO:0000256" key="1">
    <source>
        <dbReference type="ARBA" id="ARBA00023277"/>
    </source>
</evidence>
<gene>
    <name evidence="3" type="ORF">E2L08_02320</name>
</gene>
<protein>
    <submittedName>
        <fullName evidence="3">N-acetylmuramic acid 6-phosphate etherase</fullName>
        <ecNumber evidence="3">4.2.1.126</ecNumber>
    </submittedName>
</protein>
<dbReference type="EC" id="4.2.1.126" evidence="3"/>
<feature type="domain" description="SIS" evidence="2">
    <location>
        <begin position="50"/>
        <end position="213"/>
    </location>
</feature>
<dbReference type="Gene3D" id="1.10.8.1080">
    <property type="match status" value="1"/>
</dbReference>
<name>A0A4R6AJQ9_9RHOB</name>
<evidence type="ECO:0000313" key="4">
    <source>
        <dbReference type="Proteomes" id="UP000295701"/>
    </source>
</evidence>
<dbReference type="PANTHER" id="PTHR10088">
    <property type="entry name" value="GLUCOKINASE REGULATORY PROTEIN"/>
    <property type="match status" value="1"/>
</dbReference>
<dbReference type="SUPFAM" id="SSF53697">
    <property type="entry name" value="SIS domain"/>
    <property type="match status" value="1"/>
</dbReference>
<dbReference type="AlphaFoldDB" id="A0A4R6AJQ9"/>
<dbReference type="Gene3D" id="3.40.50.10490">
    <property type="entry name" value="Glucose-6-phosphate isomerase like protein, domain 1"/>
    <property type="match status" value="1"/>
</dbReference>
<dbReference type="NCBIfam" id="NF003915">
    <property type="entry name" value="PRK05441.1"/>
    <property type="match status" value="1"/>
</dbReference>
<accession>A0A4R6AJQ9</accession>
<reference evidence="3 4" key="1">
    <citation type="submission" date="2019-03" db="EMBL/GenBank/DDBJ databases">
        <title>Primorskyibacter sp. SS33 isolated from sediments.</title>
        <authorList>
            <person name="Xunke S."/>
        </authorList>
    </citation>
    <scope>NUCLEOTIDE SEQUENCE [LARGE SCALE GENOMIC DNA]</scope>
    <source>
        <strain evidence="3 4">SS33</strain>
    </source>
</reference>
<dbReference type="GO" id="GO:0016803">
    <property type="term" value="F:ether hydrolase activity"/>
    <property type="evidence" value="ECO:0007669"/>
    <property type="project" value="TreeGrafter"/>
</dbReference>
<dbReference type="RefSeq" id="WP_133395454.1">
    <property type="nucleotide sequence ID" value="NZ_SNAA01000002.1"/>
</dbReference>
<evidence type="ECO:0000259" key="2">
    <source>
        <dbReference type="PROSITE" id="PS51464"/>
    </source>
</evidence>
<proteinExistence type="predicted"/>
<dbReference type="Proteomes" id="UP000295701">
    <property type="component" value="Unassembled WGS sequence"/>
</dbReference>
<dbReference type="InterPro" id="IPR040190">
    <property type="entry name" value="MURQ/GCKR"/>
</dbReference>
<dbReference type="GO" id="GO:0097367">
    <property type="term" value="F:carbohydrate derivative binding"/>
    <property type="evidence" value="ECO:0007669"/>
    <property type="project" value="InterPro"/>
</dbReference>
<dbReference type="GO" id="GO:0009254">
    <property type="term" value="P:peptidoglycan turnover"/>
    <property type="evidence" value="ECO:0007669"/>
    <property type="project" value="TreeGrafter"/>
</dbReference>
<keyword evidence="1" id="KW-0119">Carbohydrate metabolism</keyword>
<keyword evidence="3" id="KW-0456">Lyase</keyword>
<dbReference type="EMBL" id="SNAA01000002">
    <property type="protein sequence ID" value="TDL83502.1"/>
    <property type="molecule type" value="Genomic_DNA"/>
</dbReference>
<comment type="caution">
    <text evidence="3">The sequence shown here is derived from an EMBL/GenBank/DDBJ whole genome shotgun (WGS) entry which is preliminary data.</text>
</comment>
<dbReference type="PROSITE" id="PS51464">
    <property type="entry name" value="SIS"/>
    <property type="match status" value="1"/>
</dbReference>
<keyword evidence="4" id="KW-1185">Reference proteome</keyword>
<dbReference type="PANTHER" id="PTHR10088:SF4">
    <property type="entry name" value="GLUCOKINASE REGULATORY PROTEIN"/>
    <property type="match status" value="1"/>
</dbReference>
<evidence type="ECO:0000313" key="3">
    <source>
        <dbReference type="EMBL" id="TDL83502.1"/>
    </source>
</evidence>
<dbReference type="InterPro" id="IPR046348">
    <property type="entry name" value="SIS_dom_sf"/>
</dbReference>